<gene>
    <name evidence="2" type="ORF">GXN76_10895</name>
</gene>
<sequence>MKVMTYNIRHGVGCDGCLDLRRIERVIRQEQPDLVGLNEVDIHFHRRSGYRDQIKELALNLGMEGYFAPAFQRKLREPVGQYGNGMLVKHKVLEIEKIRFPGYGDEPRSLLALRLCTEGREFMVVVTHIGLSPWIRRVQFNRLIALYHQYNGPMIVTGDWNVKPSHPRIAQLSTFLTDVQSAGGSQEGTYPCSKPKRRIDYILCSQHFQVEAAWVCKTPDCPSDHLPVVGVLQWKKKC</sequence>
<feature type="domain" description="Endonuclease/exonuclease/phosphatase" evidence="1">
    <location>
        <begin position="4"/>
        <end position="225"/>
    </location>
</feature>
<dbReference type="InterPro" id="IPR051916">
    <property type="entry name" value="GPI-anchor_lipid_remodeler"/>
</dbReference>
<evidence type="ECO:0000259" key="1">
    <source>
        <dbReference type="Pfam" id="PF03372"/>
    </source>
</evidence>
<evidence type="ECO:0000313" key="2">
    <source>
        <dbReference type="EMBL" id="QKG84925.1"/>
    </source>
</evidence>
<dbReference type="AlphaFoldDB" id="A0A7D3Y5I3"/>
<reference evidence="2 3" key="1">
    <citation type="submission" date="2020-01" db="EMBL/GenBank/DDBJ databases">
        <authorList>
            <person name="Gulvik C.A."/>
            <person name="Batra D.G."/>
        </authorList>
    </citation>
    <scope>NUCLEOTIDE SEQUENCE [LARGE SCALE GENOMIC DNA]</scope>
    <source>
        <strain evidence="2 3">W9323</strain>
    </source>
</reference>
<accession>A0A7D3Y5I3</accession>
<dbReference type="InterPro" id="IPR005135">
    <property type="entry name" value="Endo/exonuclease/phosphatase"/>
</dbReference>
<evidence type="ECO:0000313" key="3">
    <source>
        <dbReference type="Proteomes" id="UP000503088"/>
    </source>
</evidence>
<dbReference type="PANTHER" id="PTHR14859">
    <property type="entry name" value="CALCOFLUOR WHITE HYPERSENSITIVE PROTEIN PRECURSOR"/>
    <property type="match status" value="1"/>
</dbReference>
<name>A0A7D3Y5I3_9BACL</name>
<dbReference type="PANTHER" id="PTHR14859:SF15">
    <property type="entry name" value="ENDONUCLEASE_EXONUCLEASE_PHOSPHATASE DOMAIN-CONTAINING PROTEIN"/>
    <property type="match status" value="1"/>
</dbReference>
<proteinExistence type="predicted"/>
<dbReference type="GO" id="GO:0016020">
    <property type="term" value="C:membrane"/>
    <property type="evidence" value="ECO:0007669"/>
    <property type="project" value="GOC"/>
</dbReference>
<dbReference type="Proteomes" id="UP000503088">
    <property type="component" value="Chromosome"/>
</dbReference>
<dbReference type="GO" id="GO:0003824">
    <property type="term" value="F:catalytic activity"/>
    <property type="evidence" value="ECO:0007669"/>
    <property type="project" value="InterPro"/>
</dbReference>
<dbReference type="GO" id="GO:0006506">
    <property type="term" value="P:GPI anchor biosynthetic process"/>
    <property type="evidence" value="ECO:0007669"/>
    <property type="project" value="TreeGrafter"/>
</dbReference>
<dbReference type="SUPFAM" id="SSF56219">
    <property type="entry name" value="DNase I-like"/>
    <property type="match status" value="1"/>
</dbReference>
<dbReference type="InterPro" id="IPR036691">
    <property type="entry name" value="Endo/exonu/phosph_ase_sf"/>
</dbReference>
<protein>
    <recommendedName>
        <fullName evidence="1">Endonuclease/exonuclease/phosphatase domain-containing protein</fullName>
    </recommendedName>
</protein>
<dbReference type="Gene3D" id="3.60.10.10">
    <property type="entry name" value="Endonuclease/exonuclease/phosphatase"/>
    <property type="match status" value="1"/>
</dbReference>
<dbReference type="KEGG" id="kpul:GXN76_10895"/>
<dbReference type="EMBL" id="CP048104">
    <property type="protein sequence ID" value="QKG84925.1"/>
    <property type="molecule type" value="Genomic_DNA"/>
</dbReference>
<keyword evidence="3" id="KW-1185">Reference proteome</keyword>
<dbReference type="Pfam" id="PF03372">
    <property type="entry name" value="Exo_endo_phos"/>
    <property type="match status" value="1"/>
</dbReference>
<organism evidence="2 3">
    <name type="scientific">Kroppenstedtia pulmonis</name>
    <dbReference type="NCBI Taxonomy" id="1380685"/>
    <lineage>
        <taxon>Bacteria</taxon>
        <taxon>Bacillati</taxon>
        <taxon>Bacillota</taxon>
        <taxon>Bacilli</taxon>
        <taxon>Bacillales</taxon>
        <taxon>Thermoactinomycetaceae</taxon>
        <taxon>Kroppenstedtia</taxon>
    </lineage>
</organism>